<evidence type="ECO:0000313" key="2">
    <source>
        <dbReference type="Proteomes" id="UP001500457"/>
    </source>
</evidence>
<comment type="caution">
    <text evidence="1">The sequence shown here is derived from an EMBL/GenBank/DDBJ whole genome shotgun (WGS) entry which is preliminary data.</text>
</comment>
<proteinExistence type="predicted"/>
<reference evidence="2" key="1">
    <citation type="journal article" date="2019" name="Int. J. Syst. Evol. Microbiol.">
        <title>The Global Catalogue of Microorganisms (GCM) 10K type strain sequencing project: providing services to taxonomists for standard genome sequencing and annotation.</title>
        <authorList>
            <consortium name="The Broad Institute Genomics Platform"/>
            <consortium name="The Broad Institute Genome Sequencing Center for Infectious Disease"/>
            <person name="Wu L."/>
            <person name="Ma J."/>
        </authorList>
    </citation>
    <scope>NUCLEOTIDE SEQUENCE [LARGE SCALE GENOMIC DNA]</scope>
    <source>
        <strain evidence="2">JCM 17983</strain>
    </source>
</reference>
<evidence type="ECO:0000313" key="1">
    <source>
        <dbReference type="EMBL" id="GAA4884929.1"/>
    </source>
</evidence>
<accession>A0ABP9ET70</accession>
<sequence length="81" mass="9057">MYSLDTRGPVQDQIQALPAEAVDDFERLSRALEVNPWDSDPYVAGKPAGPLRTRAFGEGGLVTFLVLEDQRRDDLLLVQWA</sequence>
<protein>
    <submittedName>
        <fullName evidence="1">Uncharacterized protein</fullName>
    </submittedName>
</protein>
<keyword evidence="2" id="KW-1185">Reference proteome</keyword>
<gene>
    <name evidence="1" type="ORF">GCM10023203_41470</name>
</gene>
<dbReference type="Proteomes" id="UP001500457">
    <property type="component" value="Unassembled WGS sequence"/>
</dbReference>
<organism evidence="1 2">
    <name type="scientific">Actinomycetospora straminea</name>
    <dbReference type="NCBI Taxonomy" id="663607"/>
    <lineage>
        <taxon>Bacteria</taxon>
        <taxon>Bacillati</taxon>
        <taxon>Actinomycetota</taxon>
        <taxon>Actinomycetes</taxon>
        <taxon>Pseudonocardiales</taxon>
        <taxon>Pseudonocardiaceae</taxon>
        <taxon>Actinomycetospora</taxon>
    </lineage>
</organism>
<name>A0ABP9ET70_9PSEU</name>
<dbReference type="EMBL" id="BAABHQ010000012">
    <property type="protein sequence ID" value="GAA4884929.1"/>
    <property type="molecule type" value="Genomic_DNA"/>
</dbReference>